<protein>
    <submittedName>
        <fullName evidence="1">Uncharacterized protein</fullName>
    </submittedName>
</protein>
<evidence type="ECO:0000313" key="2">
    <source>
        <dbReference type="Proteomes" id="UP000221795"/>
    </source>
</evidence>
<evidence type="ECO:0000313" key="1">
    <source>
        <dbReference type="EMBL" id="APZ82675.1"/>
    </source>
</evidence>
<organism evidence="1 2">
    <name type="scientific">Bacillus phage vB_BsuM-Goe3</name>
    <dbReference type="NCBI Taxonomy" id="1933063"/>
    <lineage>
        <taxon>Viruses</taxon>
        <taxon>Duplodnaviria</taxon>
        <taxon>Heunggongvirae</taxon>
        <taxon>Uroviricota</taxon>
        <taxon>Caudoviricetes</taxon>
        <taxon>Herelleviridae</taxon>
        <taxon>Bastillevirinae</taxon>
        <taxon>Grisebachstrassevirus</taxon>
        <taxon>Grisebachstrassevirus goe3</taxon>
    </lineage>
</organism>
<proteinExistence type="predicted"/>
<dbReference type="Proteomes" id="UP000221795">
    <property type="component" value="Segment"/>
</dbReference>
<reference evidence="1" key="1">
    <citation type="journal article" date="2017" name="Viruses">
        <title>Characterization of Bacillus subtilis Viruses vB_BsuM-Goe2 and vB_BsuM-Goe3.</title>
        <authorList>
            <person name="Willms I.M."/>
            <person name="Hoppert M."/>
            <person name="Hertel R."/>
        </authorList>
    </citation>
    <scope>NUCLEOTIDE SEQUENCE [LARGE SCALE GENOMIC DNA]</scope>
</reference>
<keyword evidence="2" id="KW-1185">Reference proteome</keyword>
<accession>A0A1Z1DA46</accession>
<name>A0A1Z1DA46_BPGO3</name>
<sequence length="89" mass="9893">MGWTSFTDTGRNIAEDIIKAIKLRGVPARVDRVYWDEGAGIEVDTIITESQLEGTKGMEFQLLYPADIEKMNDGTITAGEVIEIVSRVF</sequence>
<organismHost>
    <name type="scientific">Bacillus subtilis</name>
    <dbReference type="NCBI Taxonomy" id="1423"/>
</organismHost>
<gene>
    <name evidence="1" type="ORF">Goe3_c21400</name>
</gene>
<dbReference type="EMBL" id="KY368640">
    <property type="protein sequence ID" value="APZ82675.1"/>
    <property type="molecule type" value="Genomic_DNA"/>
</dbReference>